<accession>A0A225DQH8</accession>
<feature type="binding site" evidence="3">
    <location>
        <position position="136"/>
    </location>
    <ligand>
        <name>a divalent metal cation</name>
        <dbReference type="ChEBI" id="CHEBI:60240"/>
    </ligand>
</feature>
<sequence>MTVQDLETLFDYGYWANGKLFEVVSRLTPEQFTRTVDGSHGSVRNTLVHVLSAEWVWLGRVGGQERGATLNPADFPTAESIAATWKAVETHLREFLSTLQDQDLARDIEFVIGGTKKLSMPVGELLQQAANHGVHHRGQVSLLLRLLGYSPENFDILLYFAERHRLRAS</sequence>
<evidence type="ECO:0000313" key="5">
    <source>
        <dbReference type="Proteomes" id="UP000214646"/>
    </source>
</evidence>
<evidence type="ECO:0000256" key="2">
    <source>
        <dbReference type="ARBA" id="ARBA00022723"/>
    </source>
</evidence>
<keyword evidence="5" id="KW-1185">Reference proteome</keyword>
<evidence type="ECO:0000313" key="4">
    <source>
        <dbReference type="EMBL" id="OWK41864.1"/>
    </source>
</evidence>
<comment type="similarity">
    <text evidence="1">Belongs to the DinB family.</text>
</comment>
<keyword evidence="2 3" id="KW-0479">Metal-binding</keyword>
<dbReference type="Proteomes" id="UP000214646">
    <property type="component" value="Unassembled WGS sequence"/>
</dbReference>
<dbReference type="AlphaFoldDB" id="A0A225DQH8"/>
<dbReference type="GO" id="GO:0046872">
    <property type="term" value="F:metal ion binding"/>
    <property type="evidence" value="ECO:0007669"/>
    <property type="project" value="UniProtKB-KW"/>
</dbReference>
<comment type="caution">
    <text evidence="4">The sequence shown here is derived from an EMBL/GenBank/DDBJ whole genome shotgun (WGS) entry which is preliminary data.</text>
</comment>
<dbReference type="EMBL" id="NIDE01000005">
    <property type="protein sequence ID" value="OWK41864.1"/>
    <property type="molecule type" value="Genomic_DNA"/>
</dbReference>
<dbReference type="InterPro" id="IPR007837">
    <property type="entry name" value="DinB"/>
</dbReference>
<reference evidence="5" key="1">
    <citation type="submission" date="2017-06" db="EMBL/GenBank/DDBJ databases">
        <title>Genome analysis of Fimbriiglobus ruber SP5, the first member of the order Planctomycetales with confirmed chitinolytic capability.</title>
        <authorList>
            <person name="Ravin N.V."/>
            <person name="Rakitin A.L."/>
            <person name="Ivanova A.A."/>
            <person name="Beletsky A.V."/>
            <person name="Kulichevskaya I.S."/>
            <person name="Mardanov A.V."/>
            <person name="Dedysh S.N."/>
        </authorList>
    </citation>
    <scope>NUCLEOTIDE SEQUENCE [LARGE SCALE GENOMIC DNA]</scope>
    <source>
        <strain evidence="5">SP5</strain>
    </source>
</reference>
<feature type="binding site" evidence="3">
    <location>
        <position position="132"/>
    </location>
    <ligand>
        <name>a divalent metal cation</name>
        <dbReference type="ChEBI" id="CHEBI:60240"/>
    </ligand>
</feature>
<dbReference type="SUPFAM" id="SSF109854">
    <property type="entry name" value="DinB/YfiT-like putative metalloenzymes"/>
    <property type="match status" value="1"/>
</dbReference>
<dbReference type="Pfam" id="PF05163">
    <property type="entry name" value="DinB"/>
    <property type="match status" value="1"/>
</dbReference>
<evidence type="ECO:0000256" key="3">
    <source>
        <dbReference type="PIRSR" id="PIRSR607837-1"/>
    </source>
</evidence>
<name>A0A225DQH8_9BACT</name>
<organism evidence="4 5">
    <name type="scientific">Fimbriiglobus ruber</name>
    <dbReference type="NCBI Taxonomy" id="1908690"/>
    <lineage>
        <taxon>Bacteria</taxon>
        <taxon>Pseudomonadati</taxon>
        <taxon>Planctomycetota</taxon>
        <taxon>Planctomycetia</taxon>
        <taxon>Gemmatales</taxon>
        <taxon>Gemmataceae</taxon>
        <taxon>Fimbriiglobus</taxon>
    </lineage>
</organism>
<dbReference type="Gene3D" id="1.20.120.450">
    <property type="entry name" value="dinb family like domain"/>
    <property type="match status" value="1"/>
</dbReference>
<proteinExistence type="inferred from homology"/>
<dbReference type="PANTHER" id="PTHR37302:SF3">
    <property type="entry name" value="DAMAGE-INDUCIBLE PROTEIN DINB"/>
    <property type="match status" value="1"/>
</dbReference>
<protein>
    <submittedName>
        <fullName evidence="4">DinB protein</fullName>
    </submittedName>
</protein>
<dbReference type="OrthoDB" id="9811413at2"/>
<gene>
    <name evidence="4" type="ORF">FRUB_03942</name>
</gene>
<evidence type="ECO:0000256" key="1">
    <source>
        <dbReference type="ARBA" id="ARBA00008635"/>
    </source>
</evidence>
<dbReference type="PANTHER" id="PTHR37302">
    <property type="entry name" value="SLR1116 PROTEIN"/>
    <property type="match status" value="1"/>
</dbReference>
<dbReference type="InterPro" id="IPR034660">
    <property type="entry name" value="DinB/YfiT-like"/>
</dbReference>
<feature type="binding site" evidence="3">
    <location>
        <position position="49"/>
    </location>
    <ligand>
        <name>a divalent metal cation</name>
        <dbReference type="ChEBI" id="CHEBI:60240"/>
    </ligand>
</feature>
<dbReference type="RefSeq" id="WP_161967455.1">
    <property type="nucleotide sequence ID" value="NZ_NIDE01000005.1"/>
</dbReference>